<feature type="transmembrane region" description="Helical" evidence="1">
    <location>
        <begin position="61"/>
        <end position="86"/>
    </location>
</feature>
<dbReference type="InterPro" id="IPR050895">
    <property type="entry name" value="XK-related_scramblase"/>
</dbReference>
<evidence type="ECO:0000256" key="1">
    <source>
        <dbReference type="SAM" id="Phobius"/>
    </source>
</evidence>
<gene>
    <name evidence="2" type="ORF">NTJ_01676</name>
</gene>
<sequence length="384" mass="43423">MNELEVDFDGPKQAKRKSVTFNLKDTENERVRAARMERSVSVLDRKARRVLNFPLTVSQQLWLSFLMPSIVETTFYVVDIATDLAIAVEFLARGPSPMAGLITLLITYIAPLAVYITQLINPPPENEFKAFAVWFLVETVAFLLYPLRPVQCFAERLFWSIEAARLEDPLREDALLAYEATKTFKIEHYLFLQGIVHAGPQAIFQTVLLVIGYTDNPHIEKMQGLCILTSLMSLSLITTSYQRYETQAKGGRTRVWFKRDEDAVDSEEPTILLAAGATPAGDVLPVRRRWTKVMEEDNPIGKLVAFLFWFLFLLGRILALVLAGTFYPWIVLAVCAGHYAFTLLYILPSPDCKSSIPIKFLLGVILAAFLRRKSAHLQCLLTLS</sequence>
<feature type="transmembrane region" description="Helical" evidence="1">
    <location>
        <begin position="329"/>
        <end position="347"/>
    </location>
</feature>
<protein>
    <submittedName>
        <fullName evidence="2">XK-related protein</fullName>
    </submittedName>
</protein>
<evidence type="ECO:0000313" key="2">
    <source>
        <dbReference type="EMBL" id="BES88869.1"/>
    </source>
</evidence>
<reference evidence="2 3" key="1">
    <citation type="submission" date="2023-09" db="EMBL/GenBank/DDBJ databases">
        <title>Nesidiocoris tenuis whole genome shotgun sequence.</title>
        <authorList>
            <person name="Shibata T."/>
            <person name="Shimoda M."/>
            <person name="Kobayashi T."/>
            <person name="Uehara T."/>
        </authorList>
    </citation>
    <scope>NUCLEOTIDE SEQUENCE [LARGE SCALE GENOMIC DNA]</scope>
    <source>
        <strain evidence="2 3">Japan</strain>
    </source>
</reference>
<feature type="transmembrane region" description="Helical" evidence="1">
    <location>
        <begin position="98"/>
        <end position="116"/>
    </location>
</feature>
<accession>A0ABN7A982</accession>
<keyword evidence="1" id="KW-0812">Transmembrane</keyword>
<keyword evidence="1" id="KW-1133">Transmembrane helix</keyword>
<feature type="transmembrane region" description="Helical" evidence="1">
    <location>
        <begin position="303"/>
        <end position="323"/>
    </location>
</feature>
<name>A0ABN7A982_9HEMI</name>
<dbReference type="PANTHER" id="PTHR16024">
    <property type="entry name" value="XK-RELATED PROTEIN"/>
    <property type="match status" value="1"/>
</dbReference>
<keyword evidence="1" id="KW-0472">Membrane</keyword>
<evidence type="ECO:0000313" key="3">
    <source>
        <dbReference type="Proteomes" id="UP001307889"/>
    </source>
</evidence>
<dbReference type="EMBL" id="AP028909">
    <property type="protein sequence ID" value="BES88869.1"/>
    <property type="molecule type" value="Genomic_DNA"/>
</dbReference>
<dbReference type="PANTHER" id="PTHR16024:SF27">
    <property type="entry name" value="XK-RELATED PROTEIN"/>
    <property type="match status" value="1"/>
</dbReference>
<feature type="transmembrane region" description="Helical" evidence="1">
    <location>
        <begin position="128"/>
        <end position="147"/>
    </location>
</feature>
<proteinExistence type="predicted"/>
<dbReference type="Proteomes" id="UP001307889">
    <property type="component" value="Chromosome 1"/>
</dbReference>
<keyword evidence="3" id="KW-1185">Reference proteome</keyword>
<organism evidence="2 3">
    <name type="scientific">Nesidiocoris tenuis</name>
    <dbReference type="NCBI Taxonomy" id="355587"/>
    <lineage>
        <taxon>Eukaryota</taxon>
        <taxon>Metazoa</taxon>
        <taxon>Ecdysozoa</taxon>
        <taxon>Arthropoda</taxon>
        <taxon>Hexapoda</taxon>
        <taxon>Insecta</taxon>
        <taxon>Pterygota</taxon>
        <taxon>Neoptera</taxon>
        <taxon>Paraneoptera</taxon>
        <taxon>Hemiptera</taxon>
        <taxon>Heteroptera</taxon>
        <taxon>Panheteroptera</taxon>
        <taxon>Cimicomorpha</taxon>
        <taxon>Miridae</taxon>
        <taxon>Dicyphina</taxon>
        <taxon>Nesidiocoris</taxon>
    </lineage>
</organism>